<keyword evidence="2" id="KW-1185">Reference proteome</keyword>
<gene>
    <name evidence="1" type="ORF">ElyMa_002689100</name>
</gene>
<comment type="caution">
    <text evidence="1">The sequence shown here is derived from an EMBL/GenBank/DDBJ whole genome shotgun (WGS) entry which is preliminary data.</text>
</comment>
<reference evidence="1 2" key="1">
    <citation type="journal article" date="2021" name="Elife">
        <title>Chloroplast acquisition without the gene transfer in kleptoplastic sea slugs, Plakobranchus ocellatus.</title>
        <authorList>
            <person name="Maeda T."/>
            <person name="Takahashi S."/>
            <person name="Yoshida T."/>
            <person name="Shimamura S."/>
            <person name="Takaki Y."/>
            <person name="Nagai Y."/>
            <person name="Toyoda A."/>
            <person name="Suzuki Y."/>
            <person name="Arimoto A."/>
            <person name="Ishii H."/>
            <person name="Satoh N."/>
            <person name="Nishiyama T."/>
            <person name="Hasebe M."/>
            <person name="Maruyama T."/>
            <person name="Minagawa J."/>
            <person name="Obokata J."/>
            <person name="Shigenobu S."/>
        </authorList>
    </citation>
    <scope>NUCLEOTIDE SEQUENCE [LARGE SCALE GENOMIC DNA]</scope>
</reference>
<evidence type="ECO:0000313" key="1">
    <source>
        <dbReference type="EMBL" id="GFR95264.1"/>
    </source>
</evidence>
<accession>A0AAV4HC22</accession>
<evidence type="ECO:0000313" key="2">
    <source>
        <dbReference type="Proteomes" id="UP000762676"/>
    </source>
</evidence>
<proteinExistence type="predicted"/>
<dbReference type="EMBL" id="BMAT01005538">
    <property type="protein sequence ID" value="GFR95264.1"/>
    <property type="molecule type" value="Genomic_DNA"/>
</dbReference>
<protein>
    <submittedName>
        <fullName evidence="1">Uncharacterized protein</fullName>
    </submittedName>
</protein>
<name>A0AAV4HC22_9GAST</name>
<dbReference type="AlphaFoldDB" id="A0AAV4HC22"/>
<organism evidence="1 2">
    <name type="scientific">Elysia marginata</name>
    <dbReference type="NCBI Taxonomy" id="1093978"/>
    <lineage>
        <taxon>Eukaryota</taxon>
        <taxon>Metazoa</taxon>
        <taxon>Spiralia</taxon>
        <taxon>Lophotrochozoa</taxon>
        <taxon>Mollusca</taxon>
        <taxon>Gastropoda</taxon>
        <taxon>Heterobranchia</taxon>
        <taxon>Euthyneura</taxon>
        <taxon>Panpulmonata</taxon>
        <taxon>Sacoglossa</taxon>
        <taxon>Placobranchoidea</taxon>
        <taxon>Plakobranchidae</taxon>
        <taxon>Elysia</taxon>
    </lineage>
</organism>
<dbReference type="Proteomes" id="UP000762676">
    <property type="component" value="Unassembled WGS sequence"/>
</dbReference>
<sequence length="127" mass="14286">MWAFILSRKVPTLKTCIQPKLAQCQSSSAKEKAVIFKNIMEWVCTPQGKQGEHETLSLPARKDSNYTVLLVPLSATMNLEKSSCKNDPFFDVKFNALILGCVFTFQTDLQTEVEAKSRPLKSEEICP</sequence>